<protein>
    <recommendedName>
        <fullName evidence="2">Exostosin GT47 domain-containing protein</fullName>
    </recommendedName>
</protein>
<dbReference type="InterPro" id="IPR040911">
    <property type="entry name" value="Exostosin_GT47"/>
</dbReference>
<dbReference type="EMBL" id="CAUYUJ010016338">
    <property type="protein sequence ID" value="CAK0864177.1"/>
    <property type="molecule type" value="Genomic_DNA"/>
</dbReference>
<dbReference type="PANTHER" id="PTHR11062">
    <property type="entry name" value="EXOSTOSIN HEPARAN SULFATE GLYCOSYLTRANSFERASE -RELATED"/>
    <property type="match status" value="1"/>
</dbReference>
<dbReference type="InterPro" id="IPR004263">
    <property type="entry name" value="Exostosin"/>
</dbReference>
<comment type="similarity">
    <text evidence="1">Belongs to the glycosyltransferase 47 family.</text>
</comment>
<accession>A0ABN9UXX6</accession>
<reference evidence="3" key="1">
    <citation type="submission" date="2023-10" db="EMBL/GenBank/DDBJ databases">
        <authorList>
            <person name="Chen Y."/>
            <person name="Shah S."/>
            <person name="Dougan E. K."/>
            <person name="Thang M."/>
            <person name="Chan C."/>
        </authorList>
    </citation>
    <scope>NUCLEOTIDE SEQUENCE [LARGE SCALE GENOMIC DNA]</scope>
</reference>
<dbReference type="Pfam" id="PF03016">
    <property type="entry name" value="Exostosin_GT47"/>
    <property type="match status" value="1"/>
</dbReference>
<dbReference type="Proteomes" id="UP001189429">
    <property type="component" value="Unassembled WGS sequence"/>
</dbReference>
<proteinExistence type="inferred from homology"/>
<sequence length="440" mass="48868">MAAESRGASRPLRAAAAEGCGARGRAWRGGGGRPRGRPRLLALASVAAARAGALTAEVGLPASLLDVFNSSSASLHARFFILQPPAYLLRVRGMDMRCQYFGHMYSFEWMYTDFFDMNPQFLADSAEEADFVVVAHCVTYVYHVLRYGAGFNTVALTWEALRIAQEEYLLPIIEWAKGTEAHQRSGGRNFVLVLAMDKGRVDYPLVSHATRDWHAITTVGNGTTWLQTHTPWLVQDASVYGAAEDVCSNSTSTSKRPLVFYDQDVVVPVPTAFHWGELAEETSGRGLLVFYAGSPNSCLRRLVASELAGSADPEVLVLAKPMPRSAWSSLLYRARFCLVPDGFSSISARLYEVLLHGCVPVVLSHAFHPPFESFLDWRRIAVFVRRTEIAHLPAMLRSIGDERYRDMHAAVVRARRLLGPHDTPFWLATNVELQRRARTL</sequence>
<evidence type="ECO:0000256" key="1">
    <source>
        <dbReference type="ARBA" id="ARBA00010271"/>
    </source>
</evidence>
<evidence type="ECO:0000259" key="2">
    <source>
        <dbReference type="Pfam" id="PF03016"/>
    </source>
</evidence>
<evidence type="ECO:0000313" key="4">
    <source>
        <dbReference type="Proteomes" id="UP001189429"/>
    </source>
</evidence>
<organism evidence="3 4">
    <name type="scientific">Prorocentrum cordatum</name>
    <dbReference type="NCBI Taxonomy" id="2364126"/>
    <lineage>
        <taxon>Eukaryota</taxon>
        <taxon>Sar</taxon>
        <taxon>Alveolata</taxon>
        <taxon>Dinophyceae</taxon>
        <taxon>Prorocentrales</taxon>
        <taxon>Prorocentraceae</taxon>
        <taxon>Prorocentrum</taxon>
    </lineage>
</organism>
<name>A0ABN9UXX6_9DINO</name>
<keyword evidence="4" id="KW-1185">Reference proteome</keyword>
<comment type="caution">
    <text evidence="3">The sequence shown here is derived from an EMBL/GenBank/DDBJ whole genome shotgun (WGS) entry which is preliminary data.</text>
</comment>
<gene>
    <name evidence="3" type="ORF">PCOR1329_LOCUS52131</name>
</gene>
<evidence type="ECO:0000313" key="3">
    <source>
        <dbReference type="EMBL" id="CAK0864177.1"/>
    </source>
</evidence>
<feature type="domain" description="Exostosin GT47" evidence="2">
    <location>
        <begin position="98"/>
        <end position="399"/>
    </location>
</feature>